<accession>G5IY78</accession>
<protein>
    <submittedName>
        <fullName evidence="1">Uncharacterized protein</fullName>
    </submittedName>
</protein>
<proteinExistence type="predicted"/>
<comment type="caution">
    <text evidence="1">The sequence shown here is derived from an EMBL/GenBank/DDBJ whole genome shotgun (WGS) entry which is preliminary data.</text>
</comment>
<dbReference type="InterPro" id="IPR012296">
    <property type="entry name" value="Nuclease_put_TT1808"/>
</dbReference>
<name>G5IY78_CROWT</name>
<organism evidence="1 2">
    <name type="scientific">Crocosphaera watsonii WH 0003</name>
    <dbReference type="NCBI Taxonomy" id="423471"/>
    <lineage>
        <taxon>Bacteria</taxon>
        <taxon>Bacillati</taxon>
        <taxon>Cyanobacteriota</taxon>
        <taxon>Cyanophyceae</taxon>
        <taxon>Oscillatoriophycideae</taxon>
        <taxon>Chroococcales</taxon>
        <taxon>Aphanothecaceae</taxon>
        <taxon>Crocosphaera</taxon>
    </lineage>
</organism>
<reference evidence="1 2" key="1">
    <citation type="journal article" date="2011" name="Front. Microbiol.">
        <title>Two Strains of Crocosphaera watsonii with Highly Conserved Genomes are Distinguished by Strain-Specific Features.</title>
        <authorList>
            <person name="Bench S.R."/>
            <person name="Ilikchyan I.N."/>
            <person name="Tripp H.J."/>
            <person name="Zehr J.P."/>
        </authorList>
    </citation>
    <scope>NUCLEOTIDE SEQUENCE [LARGE SCALE GENOMIC DNA]</scope>
    <source>
        <strain evidence="1 2">WH 0003</strain>
    </source>
</reference>
<dbReference type="Proteomes" id="UP000003477">
    <property type="component" value="Unassembled WGS sequence"/>
</dbReference>
<evidence type="ECO:0000313" key="1">
    <source>
        <dbReference type="EMBL" id="EHJ15114.1"/>
    </source>
</evidence>
<dbReference type="Gene3D" id="3.90.1570.10">
    <property type="entry name" value="tt1808, chain A"/>
    <property type="match status" value="1"/>
</dbReference>
<feature type="non-terminal residue" evidence="1">
    <location>
        <position position="1"/>
    </location>
</feature>
<gene>
    <name evidence="1" type="ORF">CWATWH0003_0233t4</name>
</gene>
<dbReference type="EMBL" id="AESD01000033">
    <property type="protein sequence ID" value="EHJ15114.1"/>
    <property type="molecule type" value="Genomic_DNA"/>
</dbReference>
<sequence>SEYWIIDPEKEQVNLLILVDGFYEETILKNSQPIVSSNFPDLSLTPENIFNATK</sequence>
<evidence type="ECO:0000313" key="2">
    <source>
        <dbReference type="Proteomes" id="UP000003477"/>
    </source>
</evidence>
<dbReference type="AlphaFoldDB" id="G5IY78"/>